<comment type="caution">
    <text evidence="3">The sequence shown here is derived from an EMBL/GenBank/DDBJ whole genome shotgun (WGS) entry which is preliminary data.</text>
</comment>
<sequence>MRIGELAALVGVSTRTVRHYHHLGLMPEPARLANGYREYRLRDAVALARIRQLAELGLSLDELRDVLADDEGRELREVLQELDADLARQQAAIDAKRDRLAALLEAADLHSGSLMSPELAEVLRELPAAGSPFAELDRELLTVVNTVADPAAQTRMLDLMRPLAEPGALARGHALYRRLDELAHADPGDPRLAELATDLAEHLPDEMARQMIAHLPDGSAGDGGWVEAMFSEFTPAQSEVFRLLMIVLKERL</sequence>
<dbReference type="PROSITE" id="PS50937">
    <property type="entry name" value="HTH_MERR_2"/>
    <property type="match status" value="1"/>
</dbReference>
<dbReference type="PANTHER" id="PTHR30204:SF93">
    <property type="entry name" value="HTH MERR-TYPE DOMAIN-CONTAINING PROTEIN"/>
    <property type="match status" value="1"/>
</dbReference>
<feature type="coiled-coil region" evidence="1">
    <location>
        <begin position="72"/>
        <end position="106"/>
    </location>
</feature>
<dbReference type="PANTHER" id="PTHR30204">
    <property type="entry name" value="REDOX-CYCLING DRUG-SENSING TRANSCRIPTIONAL ACTIVATOR SOXR"/>
    <property type="match status" value="1"/>
</dbReference>
<feature type="domain" description="HTH merR-type" evidence="2">
    <location>
        <begin position="1"/>
        <end position="69"/>
    </location>
</feature>
<reference evidence="4" key="1">
    <citation type="journal article" date="2019" name="Int. J. Syst. Evol. Microbiol.">
        <title>The Global Catalogue of Microorganisms (GCM) 10K type strain sequencing project: providing services to taxonomists for standard genome sequencing and annotation.</title>
        <authorList>
            <consortium name="The Broad Institute Genomics Platform"/>
            <consortium name="The Broad Institute Genome Sequencing Center for Infectious Disease"/>
            <person name="Wu L."/>
            <person name="Ma J."/>
        </authorList>
    </citation>
    <scope>NUCLEOTIDE SEQUENCE [LARGE SCALE GENOMIC DNA]</scope>
    <source>
        <strain evidence="4">CGMCC 1.15399</strain>
    </source>
</reference>
<keyword evidence="1" id="KW-0175">Coiled coil</keyword>
<accession>A0ABW4GQY9</accession>
<dbReference type="Proteomes" id="UP001597097">
    <property type="component" value="Unassembled WGS sequence"/>
</dbReference>
<organism evidence="3 4">
    <name type="scientific">Nonomuraea guangzhouensis</name>
    <dbReference type="NCBI Taxonomy" id="1291555"/>
    <lineage>
        <taxon>Bacteria</taxon>
        <taxon>Bacillati</taxon>
        <taxon>Actinomycetota</taxon>
        <taxon>Actinomycetes</taxon>
        <taxon>Streptosporangiales</taxon>
        <taxon>Streptosporangiaceae</taxon>
        <taxon>Nonomuraea</taxon>
    </lineage>
</organism>
<name>A0ABW4GQY9_9ACTN</name>
<dbReference type="InterPro" id="IPR000551">
    <property type="entry name" value="MerR-type_HTH_dom"/>
</dbReference>
<evidence type="ECO:0000259" key="2">
    <source>
        <dbReference type="PROSITE" id="PS50937"/>
    </source>
</evidence>
<dbReference type="InterPro" id="IPR047057">
    <property type="entry name" value="MerR_fam"/>
</dbReference>
<gene>
    <name evidence="3" type="ORF">ACFSJ0_47540</name>
</gene>
<evidence type="ECO:0000313" key="3">
    <source>
        <dbReference type="EMBL" id="MFD1544768.1"/>
    </source>
</evidence>
<dbReference type="RefSeq" id="WP_219529493.1">
    <property type="nucleotide sequence ID" value="NZ_JAHKRM010000006.1"/>
</dbReference>
<evidence type="ECO:0000313" key="4">
    <source>
        <dbReference type="Proteomes" id="UP001597097"/>
    </source>
</evidence>
<keyword evidence="4" id="KW-1185">Reference proteome</keyword>
<dbReference type="CDD" id="cd00592">
    <property type="entry name" value="HTH_MerR-like"/>
    <property type="match status" value="1"/>
</dbReference>
<proteinExistence type="predicted"/>
<dbReference type="Pfam" id="PF13411">
    <property type="entry name" value="MerR_1"/>
    <property type="match status" value="1"/>
</dbReference>
<protein>
    <submittedName>
        <fullName evidence="3">MerR family transcriptional regulator</fullName>
    </submittedName>
</protein>
<evidence type="ECO:0000256" key="1">
    <source>
        <dbReference type="SAM" id="Coils"/>
    </source>
</evidence>
<dbReference type="SMART" id="SM00422">
    <property type="entry name" value="HTH_MERR"/>
    <property type="match status" value="1"/>
</dbReference>
<dbReference type="EMBL" id="JBHUCM010000044">
    <property type="protein sequence ID" value="MFD1544768.1"/>
    <property type="molecule type" value="Genomic_DNA"/>
</dbReference>